<dbReference type="SMART" id="SM00326">
    <property type="entry name" value="SH3"/>
    <property type="match status" value="4"/>
</dbReference>
<comment type="subcellular location">
    <subcellularLocation>
        <location evidence="1">Cell projection</location>
        <location evidence="1">Podosome</location>
    </subcellularLocation>
    <subcellularLocation>
        <location evidence="2">Cytoplasm</location>
    </subcellularLocation>
</comment>
<dbReference type="PANTHER" id="PTHR15706">
    <property type="entry name" value="SH3 MULTIPLE DOMAIN"/>
    <property type="match status" value="1"/>
</dbReference>
<evidence type="ECO:0000256" key="7">
    <source>
        <dbReference type="ARBA" id="ARBA00022737"/>
    </source>
</evidence>
<feature type="compositionally biased region" description="Polar residues" evidence="11">
    <location>
        <begin position="281"/>
        <end position="297"/>
    </location>
</feature>
<dbReference type="CDD" id="cd12075">
    <property type="entry name" value="SH3_Tks4_1"/>
    <property type="match status" value="1"/>
</dbReference>
<feature type="region of interest" description="Disordered" evidence="11">
    <location>
        <begin position="425"/>
        <end position="793"/>
    </location>
</feature>
<dbReference type="SMART" id="SM00312">
    <property type="entry name" value="PX"/>
    <property type="match status" value="1"/>
</dbReference>
<dbReference type="Pfam" id="PF00018">
    <property type="entry name" value="SH3_1"/>
    <property type="match status" value="4"/>
</dbReference>
<comment type="similarity">
    <text evidence="3">Belongs to the SH3PXD2 family.</text>
</comment>
<keyword evidence="15" id="KW-1185">Reference proteome</keyword>
<organism evidence="14 15">
    <name type="scientific">Sphaeramia orbicularis</name>
    <name type="common">orbiculate cardinalfish</name>
    <dbReference type="NCBI Taxonomy" id="375764"/>
    <lineage>
        <taxon>Eukaryota</taxon>
        <taxon>Metazoa</taxon>
        <taxon>Chordata</taxon>
        <taxon>Craniata</taxon>
        <taxon>Vertebrata</taxon>
        <taxon>Euteleostomi</taxon>
        <taxon>Actinopterygii</taxon>
        <taxon>Neopterygii</taxon>
        <taxon>Teleostei</taxon>
        <taxon>Neoteleostei</taxon>
        <taxon>Acanthomorphata</taxon>
        <taxon>Gobiaria</taxon>
        <taxon>Kurtiformes</taxon>
        <taxon>Apogonoidei</taxon>
        <taxon>Apogonidae</taxon>
        <taxon>Apogoninae</taxon>
        <taxon>Sphaeramia</taxon>
    </lineage>
</organism>
<dbReference type="InterPro" id="IPR037961">
    <property type="entry name" value="SH3PXD2_PX"/>
</dbReference>
<dbReference type="PROSITE" id="PS50195">
    <property type="entry name" value="PX"/>
    <property type="match status" value="1"/>
</dbReference>
<proteinExistence type="inferred from homology"/>
<evidence type="ECO:0000256" key="6">
    <source>
        <dbReference type="ARBA" id="ARBA00022553"/>
    </source>
</evidence>
<dbReference type="GO" id="GO:0042554">
    <property type="term" value="P:superoxide anion generation"/>
    <property type="evidence" value="ECO:0007669"/>
    <property type="project" value="TreeGrafter"/>
</dbReference>
<dbReference type="Gene3D" id="2.30.30.40">
    <property type="entry name" value="SH3 Domains"/>
    <property type="match status" value="4"/>
</dbReference>
<dbReference type="PROSITE" id="PS50002">
    <property type="entry name" value="SH3"/>
    <property type="match status" value="4"/>
</dbReference>
<dbReference type="GO" id="GO:0035091">
    <property type="term" value="F:phosphatidylinositol binding"/>
    <property type="evidence" value="ECO:0007669"/>
    <property type="project" value="InterPro"/>
</dbReference>
<dbReference type="AlphaFoldDB" id="A0A673AJ07"/>
<dbReference type="FunFam" id="2.30.30.40:FF:000082">
    <property type="entry name" value="SH3 and PX domain-containing protein 2B"/>
    <property type="match status" value="1"/>
</dbReference>
<feature type="compositionally biased region" description="Basic and acidic residues" evidence="11">
    <location>
        <begin position="298"/>
        <end position="308"/>
    </location>
</feature>
<feature type="domain" description="SH3" evidence="12">
    <location>
        <begin position="795"/>
        <end position="854"/>
    </location>
</feature>
<keyword evidence="5" id="KW-0963">Cytoplasm</keyword>
<reference evidence="14" key="2">
    <citation type="submission" date="2025-08" db="UniProtKB">
        <authorList>
            <consortium name="Ensembl"/>
        </authorList>
    </citation>
    <scope>IDENTIFICATION</scope>
</reference>
<dbReference type="InterPro" id="IPR051228">
    <property type="entry name" value="NADPH_Oxidase/PX-Domain"/>
</dbReference>
<feature type="domain" description="PX" evidence="13">
    <location>
        <begin position="4"/>
        <end position="128"/>
    </location>
</feature>
<protein>
    <recommendedName>
        <fullName evidence="16">SH3 and PX domains 2B</fullName>
    </recommendedName>
</protein>
<evidence type="ECO:0000256" key="3">
    <source>
        <dbReference type="ARBA" id="ARBA00009628"/>
    </source>
</evidence>
<name>A0A673AJ07_9TELE</name>
<feature type="compositionally biased region" description="Basic and acidic residues" evidence="11">
    <location>
        <begin position="775"/>
        <end position="793"/>
    </location>
</feature>
<feature type="compositionally biased region" description="Basic and acidic residues" evidence="11">
    <location>
        <begin position="486"/>
        <end position="517"/>
    </location>
</feature>
<evidence type="ECO:0000256" key="10">
    <source>
        <dbReference type="PROSITE-ProRule" id="PRU00192"/>
    </source>
</evidence>
<dbReference type="Pfam" id="PF00787">
    <property type="entry name" value="PX"/>
    <property type="match status" value="1"/>
</dbReference>
<dbReference type="SUPFAM" id="SSF64268">
    <property type="entry name" value="PX domain"/>
    <property type="match status" value="1"/>
</dbReference>
<evidence type="ECO:0000259" key="13">
    <source>
        <dbReference type="PROSITE" id="PS50195"/>
    </source>
</evidence>
<gene>
    <name evidence="14" type="primary">sh3pxd2b</name>
</gene>
<evidence type="ECO:0000256" key="11">
    <source>
        <dbReference type="SAM" id="MobiDB-lite"/>
    </source>
</evidence>
<dbReference type="InterPro" id="IPR001683">
    <property type="entry name" value="PX_dom"/>
</dbReference>
<keyword evidence="9" id="KW-0966">Cell projection</keyword>
<dbReference type="PANTHER" id="PTHR15706:SF26">
    <property type="entry name" value="SH3 AND PX DOMAIN-CONTAINING PROTEIN 2B"/>
    <property type="match status" value="1"/>
</dbReference>
<evidence type="ECO:0000256" key="4">
    <source>
        <dbReference type="ARBA" id="ARBA00022443"/>
    </source>
</evidence>
<sequence>MPRRTVQEVTVQDVQKRRNPNKHYVYIIKVSWSDGSTEVIYRRYSKFFDLQMELLDKFPVEGGQKDPKRRIIPFLPGKILFRRSHIRDVAMKRLRPINEYCRALIQLPVYISQCEEVRTTRINPGCGLVSKTGDSTSADPLLLDQYVAVTDYEKQESSEISLHVGQVVEVIEKNESGWWFVSSEDAQGWVPATCLEAQDDPDDFSLPGEEEEKYSVVYPYSARDQDEIDLERGMIVEVIQKNLEGWWKIRYQGREGWAPASYLKKADIQIQKHSAGAAAHASTNDLDGFSRPQNNAAKENKDNQKENRLSIFSDNNKMGSRHRPPPRRDLTIPRGTSLPKPPVPPQVEEEFYTIADFQTTIPDGISFQAGVKVEVIEKNASGWWYIQIDDKEGWAPATFIDKYKKTSNALRPNFLAPLPNEMERLTMEDGGSSNVGAEDNWSKPLPDEPTTASESFTRPKLRDWKSNANKGGFSGPLPPAPAAPPGEEKPALPPRRESIHKSFELEIAEKPRSDHSKPLPPKPPAPGVIMPLVTPKAAPFKPEKTPEAKKEDKSKALHLRNEMGLECGHKVSAKEVKKFNLKPVPKQPPKPKPEPPEEKPETAPPAVFLKAKPVVKPKPVPAAKPDPPAENKLDITNLRSKLRPSKPAEPSSDANHQNGSPSTEEPKLPPKHVNGHSQESSSPPAKPAVPPHKEVPQRPPAMAPRRPPPPKKTDPSSPTEVKPPPVLKDAQDPPKAGPPQLSRPPPPKPKGFTPPNKEKDESKVNKVPIPPKPQVKSEKPGPPKDKLPPLLREPSKEELYLAVADFEGDEQTSGFKVGTVFEVLEKNSSGWWFCKNLGGENESWIPSNYLSKKP</sequence>
<dbReference type="FunFam" id="3.30.1520.10:FF:000005">
    <property type="entry name" value="SH3 and PX domain-containing protein 2B"/>
    <property type="match status" value="1"/>
</dbReference>
<dbReference type="SUPFAM" id="SSF50044">
    <property type="entry name" value="SH3-domain"/>
    <property type="match status" value="4"/>
</dbReference>
<feature type="compositionally biased region" description="Low complexity" evidence="11">
    <location>
        <begin position="604"/>
        <end position="614"/>
    </location>
</feature>
<feature type="domain" description="SH3" evidence="12">
    <location>
        <begin position="141"/>
        <end position="200"/>
    </location>
</feature>
<dbReference type="GO" id="GO:0005737">
    <property type="term" value="C:cytoplasm"/>
    <property type="evidence" value="ECO:0007669"/>
    <property type="project" value="UniProtKB-SubCell"/>
</dbReference>
<dbReference type="FunFam" id="2.30.30.40:FF:000042">
    <property type="entry name" value="SH3 and PX domain-containing protein 2A"/>
    <property type="match status" value="1"/>
</dbReference>
<dbReference type="Ensembl" id="ENSSORT00005029466.1">
    <property type="protein sequence ID" value="ENSSORP00005028653.1"/>
    <property type="gene ID" value="ENSSORG00005013703.1"/>
</dbReference>
<feature type="domain" description="SH3" evidence="12">
    <location>
        <begin position="209"/>
        <end position="268"/>
    </location>
</feature>
<feature type="compositionally biased region" description="Basic and acidic residues" evidence="11">
    <location>
        <begin position="541"/>
        <end position="578"/>
    </location>
</feature>
<evidence type="ECO:0000256" key="8">
    <source>
        <dbReference type="ARBA" id="ARBA00022949"/>
    </source>
</evidence>
<evidence type="ECO:0000256" key="2">
    <source>
        <dbReference type="ARBA" id="ARBA00004496"/>
    </source>
</evidence>
<feature type="region of interest" description="Disordered" evidence="11">
    <location>
        <begin position="274"/>
        <end position="344"/>
    </location>
</feature>
<dbReference type="CDD" id="cd06888">
    <property type="entry name" value="PX_FISH"/>
    <property type="match status" value="1"/>
</dbReference>
<keyword evidence="4 10" id="KW-0728">SH3 domain</keyword>
<keyword evidence="7" id="KW-0677">Repeat</keyword>
<dbReference type="InterPro" id="IPR035477">
    <property type="entry name" value="SH3PXD2B_SH3_1"/>
</dbReference>
<evidence type="ECO:0008006" key="16">
    <source>
        <dbReference type="Google" id="ProtNLM"/>
    </source>
</evidence>
<evidence type="ECO:0000259" key="12">
    <source>
        <dbReference type="PROSITE" id="PS50002"/>
    </source>
</evidence>
<evidence type="ECO:0000313" key="15">
    <source>
        <dbReference type="Proteomes" id="UP000472271"/>
    </source>
</evidence>
<dbReference type="InterPro" id="IPR036028">
    <property type="entry name" value="SH3-like_dom_sf"/>
</dbReference>
<evidence type="ECO:0000313" key="14">
    <source>
        <dbReference type="Ensembl" id="ENSSORP00005028653.1"/>
    </source>
</evidence>
<reference evidence="14" key="3">
    <citation type="submission" date="2025-09" db="UniProtKB">
        <authorList>
            <consortium name="Ensembl"/>
        </authorList>
    </citation>
    <scope>IDENTIFICATION</scope>
</reference>
<reference evidence="14" key="1">
    <citation type="submission" date="2019-06" db="EMBL/GenBank/DDBJ databases">
        <authorList>
            <consortium name="Wellcome Sanger Institute Data Sharing"/>
        </authorList>
    </citation>
    <scope>NUCLEOTIDE SEQUENCE [LARGE SCALE GENOMIC DNA]</scope>
</reference>
<evidence type="ECO:0000256" key="9">
    <source>
        <dbReference type="ARBA" id="ARBA00023273"/>
    </source>
</evidence>
<dbReference type="Proteomes" id="UP000472271">
    <property type="component" value="Chromosome 14"/>
</dbReference>
<feature type="compositionally biased region" description="Pro residues" evidence="11">
    <location>
        <begin position="735"/>
        <end position="749"/>
    </location>
</feature>
<dbReference type="FunFam" id="2.30.30.40:FF:000020">
    <property type="entry name" value="SH3 and PX domain-containing protein 2A"/>
    <property type="match status" value="1"/>
</dbReference>
<accession>A0A673AJ07</accession>
<feature type="compositionally biased region" description="Basic and acidic residues" evidence="11">
    <location>
        <begin position="591"/>
        <end position="601"/>
    </location>
</feature>
<feature type="compositionally biased region" description="Pro residues" evidence="11">
    <location>
        <begin position="697"/>
        <end position="707"/>
    </location>
</feature>
<evidence type="ECO:0000256" key="5">
    <source>
        <dbReference type="ARBA" id="ARBA00022490"/>
    </source>
</evidence>
<feature type="domain" description="SH3" evidence="12">
    <location>
        <begin position="346"/>
        <end position="405"/>
    </location>
</feature>
<dbReference type="InterPro" id="IPR001452">
    <property type="entry name" value="SH3_domain"/>
</dbReference>
<dbReference type="GO" id="GO:0016176">
    <property type="term" value="F:superoxide-generating NADPH oxidase activator activity"/>
    <property type="evidence" value="ECO:0007669"/>
    <property type="project" value="TreeGrafter"/>
</dbReference>
<feature type="compositionally biased region" description="Polar residues" evidence="11">
    <location>
        <begin position="652"/>
        <end position="663"/>
    </location>
</feature>
<evidence type="ECO:0000256" key="1">
    <source>
        <dbReference type="ARBA" id="ARBA00004188"/>
    </source>
</evidence>
<keyword evidence="8" id="KW-0965">Cell junction</keyword>
<dbReference type="InterPro" id="IPR036871">
    <property type="entry name" value="PX_dom_sf"/>
</dbReference>
<feature type="compositionally biased region" description="Pro residues" evidence="11">
    <location>
        <begin position="616"/>
        <end position="626"/>
    </location>
</feature>
<dbReference type="GO" id="GO:0002102">
    <property type="term" value="C:podosome"/>
    <property type="evidence" value="ECO:0007669"/>
    <property type="project" value="UniProtKB-SubCell"/>
</dbReference>
<keyword evidence="6" id="KW-0597">Phosphoprotein</keyword>
<dbReference type="Gene3D" id="3.30.1520.10">
    <property type="entry name" value="Phox-like domain"/>
    <property type="match status" value="1"/>
</dbReference>